<gene>
    <name evidence="2" type="ORF">ASCRUDRAFT_38134</name>
</gene>
<evidence type="ECO:0000259" key="1">
    <source>
        <dbReference type="Pfam" id="PF14033"/>
    </source>
</evidence>
<dbReference type="Pfam" id="PF14033">
    <property type="entry name" value="DUF4246"/>
    <property type="match status" value="1"/>
</dbReference>
<name>A0A1D2VBP7_9ASCO</name>
<keyword evidence="3" id="KW-1185">Reference proteome</keyword>
<evidence type="ECO:0000313" key="2">
    <source>
        <dbReference type="EMBL" id="ODV59035.1"/>
    </source>
</evidence>
<dbReference type="InterPro" id="IPR049192">
    <property type="entry name" value="DUF4246_C"/>
</dbReference>
<dbReference type="STRING" id="1344418.A0A1D2VBP7"/>
<feature type="domain" description="DUF4246" evidence="1">
    <location>
        <begin position="56"/>
        <end position="470"/>
    </location>
</feature>
<dbReference type="PANTHER" id="PTHR33119">
    <property type="entry name" value="IFI3P"/>
    <property type="match status" value="1"/>
</dbReference>
<evidence type="ECO:0000313" key="3">
    <source>
        <dbReference type="Proteomes" id="UP000095038"/>
    </source>
</evidence>
<sequence>MISNLEYSIHELSYQIRLKPNWTLKYKNPEIRKKWESEIESQIKRGYNFPYNSREIIEYIFDQLKYFEYLQNLTTDKYTVGAIDYIFFNDNVVDPLLKKKFSDNVREFESNEPRDYHPGSNDQILDLVHPSLYTLRYGFTPVFDGENFKIVQLSDSYQDETADPYDESHEVSEKFQWLPTIFQYNSSSDKYKAQSYINNLHPIKYKKLYRNIEDIFNCCLNGLSLVLTKSSKSDDYNLLTKYIEVPYADLEKTSEALNYHAQNKLDNEIEKLYYNGTSLKHLKPFSNLSLKFSATKDDYKIDLINLKEKYPELKVIVKLANIELTPEKPNYKGGSWHVEGCDNEKIVCTILYYYEMTNIVESKIRFRAAVDTEEFMEYEQNADGPVLDLYGLSRDRRSVREQGNIDCKEDRILIFPNFLQHHVDKFELKDKSKNGTRKILCFFIVDPSDAGYHVFSTSDVPIQQKEWWDDKLFNAELKEDYLSDETKEDIQSLIKQTEKPFEWPITLDESKKLREELIKERSIKKDNADLPFNREFSLCEH</sequence>
<reference evidence="3" key="1">
    <citation type="submission" date="2016-05" db="EMBL/GenBank/DDBJ databases">
        <title>Comparative genomics of biotechnologically important yeasts.</title>
        <authorList>
            <consortium name="DOE Joint Genome Institute"/>
            <person name="Riley R."/>
            <person name="Haridas S."/>
            <person name="Wolfe K.H."/>
            <person name="Lopes M.R."/>
            <person name="Hittinger C.T."/>
            <person name="Goker M."/>
            <person name="Salamov A."/>
            <person name="Wisecaver J."/>
            <person name="Long T.M."/>
            <person name="Aerts A.L."/>
            <person name="Barry K."/>
            <person name="Choi C."/>
            <person name="Clum A."/>
            <person name="Coughlan A.Y."/>
            <person name="Deshpande S."/>
            <person name="Douglass A.P."/>
            <person name="Hanson S.J."/>
            <person name="Klenk H.-P."/>
            <person name="Labutti K."/>
            <person name="Lapidus A."/>
            <person name="Lindquist E."/>
            <person name="Lipzen A."/>
            <person name="Meier-Kolthoff J.P."/>
            <person name="Ohm R.A."/>
            <person name="Otillar R.P."/>
            <person name="Pangilinan J."/>
            <person name="Peng Y."/>
            <person name="Rokas A."/>
            <person name="Rosa C.A."/>
            <person name="Scheuner C."/>
            <person name="Sibirny A.A."/>
            <person name="Slot J.C."/>
            <person name="Stielow J.B."/>
            <person name="Sun H."/>
            <person name="Kurtzman C.P."/>
            <person name="Blackwell M."/>
            <person name="Grigoriev I.V."/>
            <person name="Jeffries T.W."/>
        </authorList>
    </citation>
    <scope>NUCLEOTIDE SEQUENCE [LARGE SCALE GENOMIC DNA]</scope>
    <source>
        <strain evidence="3">DSM 1968</strain>
    </source>
</reference>
<dbReference type="InterPro" id="IPR025340">
    <property type="entry name" value="DUF4246"/>
</dbReference>
<dbReference type="InParanoid" id="A0A1D2VBP7"/>
<proteinExistence type="predicted"/>
<dbReference type="AlphaFoldDB" id="A0A1D2VBP7"/>
<dbReference type="EMBL" id="KV454488">
    <property type="protein sequence ID" value="ODV59035.1"/>
    <property type="molecule type" value="Genomic_DNA"/>
</dbReference>
<dbReference type="GeneID" id="30964463"/>
<protein>
    <recommendedName>
        <fullName evidence="1">DUF4246 domain-containing protein</fullName>
    </recommendedName>
</protein>
<organism evidence="2 3">
    <name type="scientific">Ascoidea rubescens DSM 1968</name>
    <dbReference type="NCBI Taxonomy" id="1344418"/>
    <lineage>
        <taxon>Eukaryota</taxon>
        <taxon>Fungi</taxon>
        <taxon>Dikarya</taxon>
        <taxon>Ascomycota</taxon>
        <taxon>Saccharomycotina</taxon>
        <taxon>Saccharomycetes</taxon>
        <taxon>Ascoideaceae</taxon>
        <taxon>Ascoidea</taxon>
    </lineage>
</organism>
<dbReference type="PANTHER" id="PTHR33119:SF1">
    <property type="entry name" value="FE2OG DIOXYGENASE DOMAIN-CONTAINING PROTEIN"/>
    <property type="match status" value="1"/>
</dbReference>
<accession>A0A1D2VBP7</accession>
<dbReference type="OrthoDB" id="415532at2759"/>
<dbReference type="Proteomes" id="UP000095038">
    <property type="component" value="Unassembled WGS sequence"/>
</dbReference>
<dbReference type="RefSeq" id="XP_020045342.1">
    <property type="nucleotide sequence ID" value="XM_020190827.1"/>
</dbReference>